<feature type="region of interest" description="Disordered" evidence="1">
    <location>
        <begin position="809"/>
        <end position="841"/>
    </location>
</feature>
<feature type="compositionally biased region" description="Polar residues" evidence="1">
    <location>
        <begin position="331"/>
        <end position="353"/>
    </location>
</feature>
<dbReference type="AlphaFoldDB" id="A0A833TTS2"/>
<feature type="compositionally biased region" description="Basic and acidic residues" evidence="1">
    <location>
        <begin position="827"/>
        <end position="841"/>
    </location>
</feature>
<organism evidence="3 4">
    <name type="scientific">Acinetobacter bereziniae</name>
    <name type="common">Acinetobacter genomosp. 10</name>
    <dbReference type="NCBI Taxonomy" id="106648"/>
    <lineage>
        <taxon>Bacteria</taxon>
        <taxon>Pseudomonadati</taxon>
        <taxon>Pseudomonadota</taxon>
        <taxon>Gammaproteobacteria</taxon>
        <taxon>Moraxellales</taxon>
        <taxon>Moraxellaceae</taxon>
        <taxon>Acinetobacter</taxon>
    </lineage>
</organism>
<feature type="region of interest" description="Disordered" evidence="1">
    <location>
        <begin position="305"/>
        <end position="355"/>
    </location>
</feature>
<evidence type="ECO:0000313" key="4">
    <source>
        <dbReference type="Proteomes" id="UP000490535"/>
    </source>
</evidence>
<gene>
    <name evidence="3" type="primary">mbeA_2</name>
    <name evidence="3" type="ORF">GAK29_04753</name>
</gene>
<evidence type="ECO:0000259" key="2">
    <source>
        <dbReference type="Pfam" id="PF03432"/>
    </source>
</evidence>
<sequence>MHIKFLDHGKGSPAKASAYLLDKLDHQGNVRAGIEVLKGDATTFNAICDSSPHLWKYTSGVIAWSKDDAPTDEQIKEVLDDFEKHAFSGLDPSQYHLFAVLHTDDDGSKHIHVLAPRIDIQSGKSLNIAPPGHEKHFDSLRDFFNTKYQWSRPDDLLLMQTTQEPNYVAKLNAQAKKILSSQELETLPKKQFCKAIDNYVQTLLKTQTVENRADIVACITQLDGIDSIKPSKEFLTVTLNNGKKHRLKGDFYHEQFEIGSYSEHLRAAAESQPSANKLAAALTDAEQLRATYRAKREAYNQQHHAFTQSTADDNSPRIAPKLDFDRDRESITPSNKNANSELCRANRSTPSKTSEYRYCGNIKSEIEHRFFFNLNSGSTEPHQQPVAEHFNRQAEPTKEHSSPSTASDSEPKRTDRERNTNADHGKIERTEIQIHSLGDDRFWTADSFNRFISGLSNQYKSEDHRSAARSHSTEHTTNFKSNQNLESIAEISNADRNRPIFDRAKHLIDSTKQLVSRAKRLIDSTGQFIKEHFDHLQRSRAGLKRQNQSPEYREKSAASLDFSTENRAFKDRAEQLFGTITANISRTLEDPIANTISESIKSTGFKQRCQRIGEDRIKISSNNHSHTTNRHRESTLENLAIESTEQLLRRFGDAKQADQYAWGNCRKINSVNQQLERLETKVAEIRLKPKPATDFSYLRSDGYYPDYVAYHKEICEKQQQAYNSKNPIQLIDYIQKKSKNIETYMSRASTNLSQWDYEKFEKIIKNDQRMLKYFQCEKILEPQNDHLKQQRESYQSCLKSFETIKSDIYEIKNPSPRQNTSQQTYEPEYKPKPKNDFELDI</sequence>
<proteinExistence type="predicted"/>
<dbReference type="Proteomes" id="UP000490535">
    <property type="component" value="Unassembled WGS sequence"/>
</dbReference>
<feature type="compositionally biased region" description="Polar residues" evidence="1">
    <location>
        <begin position="815"/>
        <end position="825"/>
    </location>
</feature>
<feature type="region of interest" description="Disordered" evidence="1">
    <location>
        <begin position="391"/>
        <end position="431"/>
    </location>
</feature>
<protein>
    <submittedName>
        <fullName evidence="3">DNA relaxase MbeA</fullName>
    </submittedName>
</protein>
<reference evidence="4" key="1">
    <citation type="journal article" date="2020" name="MBio">
        <title>Horizontal gene transfer to a defensive symbiont with a reduced genome amongst a multipartite beetle microbiome.</title>
        <authorList>
            <person name="Waterworth S.C."/>
            <person name="Florez L.V."/>
            <person name="Rees E.R."/>
            <person name="Hertweck C."/>
            <person name="Kaltenpoth M."/>
            <person name="Kwan J.C."/>
        </authorList>
    </citation>
    <scope>NUCLEOTIDE SEQUENCE [LARGE SCALE GENOMIC DNA]</scope>
</reference>
<feature type="compositionally biased region" description="Basic and acidic residues" evidence="1">
    <location>
        <begin position="391"/>
        <end position="401"/>
    </location>
</feature>
<dbReference type="Pfam" id="PF03432">
    <property type="entry name" value="Relaxase"/>
    <property type="match status" value="1"/>
</dbReference>
<name>A0A833TTS2_ACIBZ</name>
<feature type="compositionally biased region" description="Basic and acidic residues" evidence="1">
    <location>
        <begin position="320"/>
        <end position="330"/>
    </location>
</feature>
<accession>A0A833TTS2</accession>
<comment type="caution">
    <text evidence="3">The sequence shown here is derived from an EMBL/GenBank/DDBJ whole genome shotgun (WGS) entry which is preliminary data.</text>
</comment>
<dbReference type="EMBL" id="WNDP01000245">
    <property type="protein sequence ID" value="KAF1013125.1"/>
    <property type="molecule type" value="Genomic_DNA"/>
</dbReference>
<evidence type="ECO:0000256" key="1">
    <source>
        <dbReference type="SAM" id="MobiDB-lite"/>
    </source>
</evidence>
<feature type="domain" description="MobA/VirD2-like nuclease" evidence="2">
    <location>
        <begin position="57"/>
        <end position="130"/>
    </location>
</feature>
<dbReference type="InterPro" id="IPR005094">
    <property type="entry name" value="Endonuclease_MobA/VirD2"/>
</dbReference>
<evidence type="ECO:0000313" key="3">
    <source>
        <dbReference type="EMBL" id="KAF1013125.1"/>
    </source>
</evidence>
<feature type="compositionally biased region" description="Basic and acidic residues" evidence="1">
    <location>
        <begin position="409"/>
        <end position="431"/>
    </location>
</feature>